<dbReference type="InterPro" id="IPR000719">
    <property type="entry name" value="Prot_kinase_dom"/>
</dbReference>
<dbReference type="SMART" id="SM00220">
    <property type="entry name" value="S_TKc"/>
    <property type="match status" value="1"/>
</dbReference>
<keyword evidence="11 17" id="KW-0472">Membrane</keyword>
<evidence type="ECO:0000256" key="4">
    <source>
        <dbReference type="ARBA" id="ARBA00022679"/>
    </source>
</evidence>
<dbReference type="FunFam" id="3.30.200.20:FF:000178">
    <property type="entry name" value="serine/threonine-protein kinase PBS1-like"/>
    <property type="match status" value="1"/>
</dbReference>
<keyword evidence="4" id="KW-0808">Transferase</keyword>
<keyword evidence="9 15" id="KW-0067">ATP-binding</keyword>
<keyword evidence="7 15" id="KW-0547">Nucleotide-binding</keyword>
<dbReference type="FunFam" id="1.10.510.10:FF:001023">
    <property type="entry name" value="Os07g0541700 protein"/>
    <property type="match status" value="1"/>
</dbReference>
<dbReference type="EMBL" id="CM029053">
    <property type="protein sequence ID" value="KAG2547426.1"/>
    <property type="molecule type" value="Genomic_DNA"/>
</dbReference>
<dbReference type="PROSITE" id="PS00108">
    <property type="entry name" value="PROTEIN_KINASE_ST"/>
    <property type="match status" value="1"/>
</dbReference>
<name>A0A8T0NJY7_PANVG</name>
<comment type="caution">
    <text evidence="19">The sequence shown here is derived from an EMBL/GenBank/DDBJ whole genome shotgun (WGS) entry which is preliminary data.</text>
</comment>
<reference evidence="19" key="1">
    <citation type="submission" date="2020-05" db="EMBL/GenBank/DDBJ databases">
        <title>WGS assembly of Panicum virgatum.</title>
        <authorList>
            <person name="Lovell J.T."/>
            <person name="Jenkins J."/>
            <person name="Shu S."/>
            <person name="Juenger T.E."/>
            <person name="Schmutz J."/>
        </authorList>
    </citation>
    <scope>NUCLEOTIDE SEQUENCE</scope>
    <source>
        <strain evidence="19">AP13</strain>
    </source>
</reference>
<evidence type="ECO:0000256" key="7">
    <source>
        <dbReference type="ARBA" id="ARBA00022741"/>
    </source>
</evidence>
<dbReference type="SUPFAM" id="SSF56112">
    <property type="entry name" value="Protein kinase-like (PK-like)"/>
    <property type="match status" value="1"/>
</dbReference>
<accession>A0A8T0NJY7</accession>
<feature type="non-terminal residue" evidence="19">
    <location>
        <position position="1"/>
    </location>
</feature>
<evidence type="ECO:0000256" key="11">
    <source>
        <dbReference type="ARBA" id="ARBA00023136"/>
    </source>
</evidence>
<evidence type="ECO:0000256" key="10">
    <source>
        <dbReference type="ARBA" id="ARBA00022989"/>
    </source>
</evidence>
<keyword evidence="8" id="KW-0418">Kinase</keyword>
<dbReference type="GO" id="GO:0016020">
    <property type="term" value="C:membrane"/>
    <property type="evidence" value="ECO:0007669"/>
    <property type="project" value="UniProtKB-SubCell"/>
</dbReference>
<proteinExistence type="inferred from homology"/>
<dbReference type="EC" id="2.7.11.1" evidence="2"/>
<dbReference type="InterPro" id="IPR045874">
    <property type="entry name" value="LRK10/LRL21-25-like"/>
</dbReference>
<dbReference type="GO" id="GO:0004674">
    <property type="term" value="F:protein serine/threonine kinase activity"/>
    <property type="evidence" value="ECO:0007669"/>
    <property type="project" value="UniProtKB-KW"/>
</dbReference>
<comment type="similarity">
    <text evidence="16">Belongs to the protein kinase superfamily.</text>
</comment>
<evidence type="ECO:0000256" key="3">
    <source>
        <dbReference type="ARBA" id="ARBA00022527"/>
    </source>
</evidence>
<dbReference type="InterPro" id="IPR001245">
    <property type="entry name" value="Ser-Thr/Tyr_kinase_cat_dom"/>
</dbReference>
<dbReference type="Gene3D" id="1.10.510.10">
    <property type="entry name" value="Transferase(Phosphotransferase) domain 1"/>
    <property type="match status" value="1"/>
</dbReference>
<feature type="transmembrane region" description="Helical" evidence="17">
    <location>
        <begin position="26"/>
        <end position="49"/>
    </location>
</feature>
<keyword evidence="20" id="KW-1185">Reference proteome</keyword>
<dbReference type="AlphaFoldDB" id="A0A8T0NJY7"/>
<protein>
    <recommendedName>
        <fullName evidence="2">non-specific serine/threonine protein kinase</fullName>
        <ecNumber evidence="2">2.7.11.1</ecNumber>
    </recommendedName>
</protein>
<gene>
    <name evidence="19" type="ORF">PVAP13_9KG100720</name>
</gene>
<evidence type="ECO:0000256" key="1">
    <source>
        <dbReference type="ARBA" id="ARBA00004479"/>
    </source>
</evidence>
<dbReference type="PANTHER" id="PTHR27009">
    <property type="entry name" value="RUST RESISTANCE KINASE LR10-RELATED"/>
    <property type="match status" value="1"/>
</dbReference>
<keyword evidence="5 17" id="KW-0812">Transmembrane</keyword>
<keyword evidence="12" id="KW-0325">Glycoprotein</keyword>
<keyword evidence="6" id="KW-0732">Signal</keyword>
<dbReference type="InterPro" id="IPR008271">
    <property type="entry name" value="Ser/Thr_kinase_AS"/>
</dbReference>
<sequence>ADPGKSTAGRAAQATHQSESHKKKTFIIAGSVVAGISAIFIICVLLHYYGLVPWKRGSDIESFMKKQGSSQPRWPMKYTFAQLKQITMSFSVKLGEGGYGAVYRGQFPGGSNVPVAVKLLTNKKGTGEDFENEVTTISRASHCNIISLLGYCLEGSHRALVYEYMQNGSLDLYKFGSIFDSIERKQLQWHKLYEIIVGVARGIDYLCTGCRTQIVHFDIKPQNILLDHNLRPKISDFGLAKLCKKRKERSIFLVHEALMGISHLRCFQHSMEDQAANL</sequence>
<evidence type="ECO:0000256" key="16">
    <source>
        <dbReference type="RuleBase" id="RU000304"/>
    </source>
</evidence>
<comment type="catalytic activity">
    <reaction evidence="14">
        <text>L-seryl-[protein] + ATP = O-phospho-L-seryl-[protein] + ADP + H(+)</text>
        <dbReference type="Rhea" id="RHEA:17989"/>
        <dbReference type="Rhea" id="RHEA-COMP:9863"/>
        <dbReference type="Rhea" id="RHEA-COMP:11604"/>
        <dbReference type="ChEBI" id="CHEBI:15378"/>
        <dbReference type="ChEBI" id="CHEBI:29999"/>
        <dbReference type="ChEBI" id="CHEBI:30616"/>
        <dbReference type="ChEBI" id="CHEBI:83421"/>
        <dbReference type="ChEBI" id="CHEBI:456216"/>
        <dbReference type="EC" id="2.7.11.1"/>
    </reaction>
</comment>
<evidence type="ECO:0000256" key="12">
    <source>
        <dbReference type="ARBA" id="ARBA00023180"/>
    </source>
</evidence>
<evidence type="ECO:0000256" key="8">
    <source>
        <dbReference type="ARBA" id="ARBA00022777"/>
    </source>
</evidence>
<evidence type="ECO:0000256" key="2">
    <source>
        <dbReference type="ARBA" id="ARBA00012513"/>
    </source>
</evidence>
<dbReference type="Gene3D" id="3.30.200.20">
    <property type="entry name" value="Phosphorylase Kinase, domain 1"/>
    <property type="match status" value="1"/>
</dbReference>
<comment type="subcellular location">
    <subcellularLocation>
        <location evidence="1">Membrane</location>
        <topology evidence="1">Single-pass type I membrane protein</topology>
    </subcellularLocation>
</comment>
<feature type="domain" description="Protein kinase" evidence="18">
    <location>
        <begin position="88"/>
        <end position="278"/>
    </location>
</feature>
<evidence type="ECO:0000256" key="15">
    <source>
        <dbReference type="PROSITE-ProRule" id="PRU10141"/>
    </source>
</evidence>
<evidence type="ECO:0000313" key="20">
    <source>
        <dbReference type="Proteomes" id="UP000823388"/>
    </source>
</evidence>
<evidence type="ECO:0000259" key="18">
    <source>
        <dbReference type="PROSITE" id="PS50011"/>
    </source>
</evidence>
<dbReference type="InterPro" id="IPR017441">
    <property type="entry name" value="Protein_kinase_ATP_BS"/>
</dbReference>
<organism evidence="19 20">
    <name type="scientific">Panicum virgatum</name>
    <name type="common">Blackwell switchgrass</name>
    <dbReference type="NCBI Taxonomy" id="38727"/>
    <lineage>
        <taxon>Eukaryota</taxon>
        <taxon>Viridiplantae</taxon>
        <taxon>Streptophyta</taxon>
        <taxon>Embryophyta</taxon>
        <taxon>Tracheophyta</taxon>
        <taxon>Spermatophyta</taxon>
        <taxon>Magnoliopsida</taxon>
        <taxon>Liliopsida</taxon>
        <taxon>Poales</taxon>
        <taxon>Poaceae</taxon>
        <taxon>PACMAD clade</taxon>
        <taxon>Panicoideae</taxon>
        <taxon>Panicodae</taxon>
        <taxon>Paniceae</taxon>
        <taxon>Panicinae</taxon>
        <taxon>Panicum</taxon>
        <taxon>Panicum sect. Hiantes</taxon>
    </lineage>
</organism>
<dbReference type="Pfam" id="PF07714">
    <property type="entry name" value="PK_Tyr_Ser-Thr"/>
    <property type="match status" value="1"/>
</dbReference>
<evidence type="ECO:0000256" key="6">
    <source>
        <dbReference type="ARBA" id="ARBA00022729"/>
    </source>
</evidence>
<dbReference type="PROSITE" id="PS50011">
    <property type="entry name" value="PROTEIN_KINASE_DOM"/>
    <property type="match status" value="1"/>
</dbReference>
<dbReference type="InterPro" id="IPR011009">
    <property type="entry name" value="Kinase-like_dom_sf"/>
</dbReference>
<feature type="non-terminal residue" evidence="19">
    <location>
        <position position="278"/>
    </location>
</feature>
<dbReference type="PROSITE" id="PS00107">
    <property type="entry name" value="PROTEIN_KINASE_ATP"/>
    <property type="match status" value="1"/>
</dbReference>
<dbReference type="GO" id="GO:0005524">
    <property type="term" value="F:ATP binding"/>
    <property type="evidence" value="ECO:0007669"/>
    <property type="project" value="UniProtKB-UniRule"/>
</dbReference>
<keyword evidence="3 16" id="KW-0723">Serine/threonine-protein kinase</keyword>
<evidence type="ECO:0000256" key="13">
    <source>
        <dbReference type="ARBA" id="ARBA00047899"/>
    </source>
</evidence>
<keyword evidence="10 17" id="KW-1133">Transmembrane helix</keyword>
<evidence type="ECO:0000256" key="5">
    <source>
        <dbReference type="ARBA" id="ARBA00022692"/>
    </source>
</evidence>
<feature type="binding site" evidence="15">
    <location>
        <position position="118"/>
    </location>
    <ligand>
        <name>ATP</name>
        <dbReference type="ChEBI" id="CHEBI:30616"/>
    </ligand>
</feature>
<evidence type="ECO:0000256" key="14">
    <source>
        <dbReference type="ARBA" id="ARBA00048679"/>
    </source>
</evidence>
<evidence type="ECO:0000256" key="9">
    <source>
        <dbReference type="ARBA" id="ARBA00022840"/>
    </source>
</evidence>
<comment type="catalytic activity">
    <reaction evidence="13">
        <text>L-threonyl-[protein] + ATP = O-phospho-L-threonyl-[protein] + ADP + H(+)</text>
        <dbReference type="Rhea" id="RHEA:46608"/>
        <dbReference type="Rhea" id="RHEA-COMP:11060"/>
        <dbReference type="Rhea" id="RHEA-COMP:11605"/>
        <dbReference type="ChEBI" id="CHEBI:15378"/>
        <dbReference type="ChEBI" id="CHEBI:30013"/>
        <dbReference type="ChEBI" id="CHEBI:30616"/>
        <dbReference type="ChEBI" id="CHEBI:61977"/>
        <dbReference type="ChEBI" id="CHEBI:456216"/>
        <dbReference type="EC" id="2.7.11.1"/>
    </reaction>
</comment>
<dbReference type="Proteomes" id="UP000823388">
    <property type="component" value="Chromosome 9K"/>
</dbReference>
<evidence type="ECO:0000256" key="17">
    <source>
        <dbReference type="SAM" id="Phobius"/>
    </source>
</evidence>
<evidence type="ECO:0000313" key="19">
    <source>
        <dbReference type="EMBL" id="KAG2547426.1"/>
    </source>
</evidence>